<dbReference type="RefSeq" id="WP_115360916.1">
    <property type="nucleotide sequence ID" value="NZ_QDKL01000002.1"/>
</dbReference>
<organism evidence="2 3">
    <name type="scientific">Halobacteriovorax vibrionivorans</name>
    <dbReference type="NCBI Taxonomy" id="2152716"/>
    <lineage>
        <taxon>Bacteria</taxon>
        <taxon>Pseudomonadati</taxon>
        <taxon>Bdellovibrionota</taxon>
        <taxon>Bacteriovoracia</taxon>
        <taxon>Bacteriovoracales</taxon>
        <taxon>Halobacteriovoraceae</taxon>
        <taxon>Halobacteriovorax</taxon>
    </lineage>
</organism>
<evidence type="ECO:0000313" key="2">
    <source>
        <dbReference type="EMBL" id="RZF21485.1"/>
    </source>
</evidence>
<dbReference type="Proteomes" id="UP000443582">
    <property type="component" value="Unassembled WGS sequence"/>
</dbReference>
<evidence type="ECO:0000256" key="1">
    <source>
        <dbReference type="SAM" id="SignalP"/>
    </source>
</evidence>
<name>A0ABY0IG67_9BACT</name>
<evidence type="ECO:0000313" key="3">
    <source>
        <dbReference type="Proteomes" id="UP000443582"/>
    </source>
</evidence>
<reference evidence="3" key="1">
    <citation type="journal article" date="2019" name="Int. J. Syst. Evol. Microbiol.">
        <title>Halobacteriovorax valvorus sp. nov., a novel prokaryotic predator isolated from coastal seawater of China.</title>
        <authorList>
            <person name="Chen M.-X."/>
        </authorList>
    </citation>
    <scope>NUCLEOTIDE SEQUENCE [LARGE SCALE GENOMIC DNA]</scope>
    <source>
        <strain evidence="3">BL9</strain>
    </source>
</reference>
<accession>A0ABY0IG67</accession>
<dbReference type="EMBL" id="QDKL01000002">
    <property type="protein sequence ID" value="RZF21485.1"/>
    <property type="molecule type" value="Genomic_DNA"/>
</dbReference>
<comment type="caution">
    <text evidence="2">The sequence shown here is derived from an EMBL/GenBank/DDBJ whole genome shotgun (WGS) entry which is preliminary data.</text>
</comment>
<gene>
    <name evidence="2" type="ORF">DAY19_07295</name>
</gene>
<proteinExistence type="predicted"/>
<feature type="signal peptide" evidence="1">
    <location>
        <begin position="1"/>
        <end position="19"/>
    </location>
</feature>
<sequence length="97" mass="10605">MLRYARLTLLIAFFASFLAATIHTHDDSHEISNIHDSCSVCLHGKRISCLDSPDLESTLIVSATDVEVAGPFITSDEPLFYLDLTSITLRGPPSLIS</sequence>
<keyword evidence="1" id="KW-0732">Signal</keyword>
<keyword evidence="3" id="KW-1185">Reference proteome</keyword>
<protein>
    <submittedName>
        <fullName evidence="2">Uncharacterized protein</fullName>
    </submittedName>
</protein>
<feature type="chain" id="PRO_5045227281" evidence="1">
    <location>
        <begin position="20"/>
        <end position="97"/>
    </location>
</feature>